<keyword evidence="10" id="KW-1185">Reference proteome</keyword>
<feature type="transmembrane region" description="Helical" evidence="8">
    <location>
        <begin position="294"/>
        <end position="315"/>
    </location>
</feature>
<comment type="subcellular location">
    <subcellularLocation>
        <location evidence="1">Cell membrane</location>
        <topology evidence="1">Multi-pass membrane protein</topology>
    </subcellularLocation>
</comment>
<feature type="transmembrane region" description="Helical" evidence="8">
    <location>
        <begin position="75"/>
        <end position="93"/>
    </location>
</feature>
<feature type="transmembrane region" description="Helical" evidence="8">
    <location>
        <begin position="268"/>
        <end position="288"/>
    </location>
</feature>
<accession>A0ABT1WNM6</accession>
<dbReference type="PANTHER" id="PTHR30472">
    <property type="entry name" value="FERRIC ENTEROBACTIN TRANSPORT SYSTEM PERMEASE PROTEIN"/>
    <property type="match status" value="1"/>
</dbReference>
<name>A0ABT1WNM6_9LACT</name>
<gene>
    <name evidence="9" type="ORF">NPA36_05990</name>
</gene>
<feature type="transmembrane region" description="Helical" evidence="8">
    <location>
        <begin position="47"/>
        <end position="66"/>
    </location>
</feature>
<reference evidence="9" key="2">
    <citation type="journal article" date="2023" name="Curr. Microbiol.">
        <title>Granulicatella seriolae sp. nov., a Novel Facultative Anaerobe Isolated from Yellowtail Marine Fish.</title>
        <authorList>
            <person name="Lee M."/>
            <person name="Choi Y.J."/>
            <person name="Farooq A."/>
            <person name="Jeong J.B."/>
            <person name="Jung M.Y."/>
        </authorList>
    </citation>
    <scope>NUCLEOTIDE SEQUENCE</scope>
    <source>
        <strain evidence="9">S8</strain>
    </source>
</reference>
<comment type="caution">
    <text evidence="9">The sequence shown here is derived from an EMBL/GenBank/DDBJ whole genome shotgun (WGS) entry which is preliminary data.</text>
</comment>
<dbReference type="Proteomes" id="UP001059480">
    <property type="component" value="Unassembled WGS sequence"/>
</dbReference>
<evidence type="ECO:0000256" key="2">
    <source>
        <dbReference type="ARBA" id="ARBA00007935"/>
    </source>
</evidence>
<keyword evidence="5 8" id="KW-0812">Transmembrane</keyword>
<reference evidence="9" key="3">
    <citation type="journal article" date="2023" name="Microbiol. Resour. Announc.">
        <title>Draft Genome Sequence of Granulicatella sp. Strain S8, Isolated from a Marine Fish, Seriola quinqueradiata.</title>
        <authorList>
            <person name="Lee M."/>
            <person name="Farooq A."/>
            <person name="Jeong J.B."/>
            <person name="Jung M.Y."/>
        </authorList>
    </citation>
    <scope>NUCLEOTIDE SEQUENCE</scope>
    <source>
        <strain evidence="9">S8</strain>
    </source>
</reference>
<evidence type="ECO:0000256" key="3">
    <source>
        <dbReference type="ARBA" id="ARBA00022448"/>
    </source>
</evidence>
<evidence type="ECO:0000256" key="6">
    <source>
        <dbReference type="ARBA" id="ARBA00022989"/>
    </source>
</evidence>
<keyword evidence="3" id="KW-0813">Transport</keyword>
<evidence type="ECO:0000256" key="4">
    <source>
        <dbReference type="ARBA" id="ARBA00022475"/>
    </source>
</evidence>
<feature type="transmembrane region" description="Helical" evidence="8">
    <location>
        <begin position="228"/>
        <end position="256"/>
    </location>
</feature>
<evidence type="ECO:0000313" key="10">
    <source>
        <dbReference type="Proteomes" id="UP001059480"/>
    </source>
</evidence>
<keyword evidence="4" id="KW-1003">Cell membrane</keyword>
<feature type="transmembrane region" description="Helical" evidence="8">
    <location>
        <begin position="134"/>
        <end position="158"/>
    </location>
</feature>
<protein>
    <submittedName>
        <fullName evidence="9">Iron chelate uptake ABC transporter family permease subunit</fullName>
    </submittedName>
</protein>
<feature type="transmembrane region" description="Helical" evidence="8">
    <location>
        <begin position="178"/>
        <end position="198"/>
    </location>
</feature>
<keyword evidence="6 8" id="KW-1133">Transmembrane helix</keyword>
<reference evidence="9" key="1">
    <citation type="submission" date="2022-07" db="EMBL/GenBank/DDBJ databases">
        <authorList>
            <person name="Jung M.-Y."/>
            <person name="Lee M."/>
        </authorList>
    </citation>
    <scope>NUCLEOTIDE SEQUENCE</scope>
    <source>
        <strain evidence="9">S8</strain>
    </source>
</reference>
<evidence type="ECO:0000256" key="1">
    <source>
        <dbReference type="ARBA" id="ARBA00004651"/>
    </source>
</evidence>
<dbReference type="RefSeq" id="WP_256945212.1">
    <property type="nucleotide sequence ID" value="NZ_JANHNZ010000004.1"/>
</dbReference>
<dbReference type="Pfam" id="PF01032">
    <property type="entry name" value="FecCD"/>
    <property type="match status" value="1"/>
</dbReference>
<feature type="transmembrane region" description="Helical" evidence="8">
    <location>
        <begin position="105"/>
        <end position="122"/>
    </location>
</feature>
<evidence type="ECO:0000256" key="5">
    <source>
        <dbReference type="ARBA" id="ARBA00022692"/>
    </source>
</evidence>
<dbReference type="InterPro" id="IPR037294">
    <property type="entry name" value="ABC_BtuC-like"/>
</dbReference>
<dbReference type="Gene3D" id="1.10.3470.10">
    <property type="entry name" value="ABC transporter involved in vitamin B12 uptake, BtuC"/>
    <property type="match status" value="1"/>
</dbReference>
<proteinExistence type="inferred from homology"/>
<dbReference type="InterPro" id="IPR000522">
    <property type="entry name" value="ABC_transptr_permease_BtuC"/>
</dbReference>
<organism evidence="9 10">
    <name type="scientific">Granulicatella seriolae</name>
    <dbReference type="NCBI Taxonomy" id="2967226"/>
    <lineage>
        <taxon>Bacteria</taxon>
        <taxon>Bacillati</taxon>
        <taxon>Bacillota</taxon>
        <taxon>Bacilli</taxon>
        <taxon>Lactobacillales</taxon>
        <taxon>Carnobacteriaceae</taxon>
        <taxon>Granulicatella</taxon>
    </lineage>
</organism>
<evidence type="ECO:0000256" key="7">
    <source>
        <dbReference type="ARBA" id="ARBA00023136"/>
    </source>
</evidence>
<dbReference type="EMBL" id="JANHNZ010000004">
    <property type="protein sequence ID" value="MCQ9210098.1"/>
    <property type="molecule type" value="Genomic_DNA"/>
</dbReference>
<dbReference type="SUPFAM" id="SSF81345">
    <property type="entry name" value="ABC transporter involved in vitamin B12 uptake, BtuC"/>
    <property type="match status" value="1"/>
</dbReference>
<evidence type="ECO:0000256" key="8">
    <source>
        <dbReference type="SAM" id="Phobius"/>
    </source>
</evidence>
<dbReference type="PANTHER" id="PTHR30472:SF19">
    <property type="entry name" value="PETROBACTIN IMPORT SYSTEM PERMEASE PROTEIN YCLO"/>
    <property type="match status" value="1"/>
</dbReference>
<evidence type="ECO:0000313" key="9">
    <source>
        <dbReference type="EMBL" id="MCQ9210098.1"/>
    </source>
</evidence>
<keyword evidence="7 8" id="KW-0472">Membrane</keyword>
<comment type="similarity">
    <text evidence="2">Belongs to the binding-protein-dependent transport system permease family. FecCD subfamily.</text>
</comment>
<sequence length="321" mass="36853">MQKKSSQIILGSSLVCLLAMSIAAYYFLDNRPLTDYVIAVRNQKMLAYILVSMASVLATITFQTVINNRFLTPSVLGLESLYVFLQTVYLFFFWQHLEKVGRNPLVEFLLVLGVQVCLFLVFQSLLSKLLKIDFTVLLLMAMALGTLFRSLSTFLQVLMDPNEYDKLMTRLFPTFQKFNSAILWLAIVIVMFCAIYLLSKRYLLDVLLLGDQSAITLGVDVFKVRNRMLLITVLLTATVTALVGPMMFFGFLIVNLTYRLVKDYRHHILFLYGTLIGSILLICGQVLIERVFQFDINISMVIELFGGLLFFYLLWKERVKQ</sequence>